<evidence type="ECO:0000256" key="1">
    <source>
        <dbReference type="SAM" id="MobiDB-lite"/>
    </source>
</evidence>
<dbReference type="Proteomes" id="UP000051401">
    <property type="component" value="Unassembled WGS sequence"/>
</dbReference>
<dbReference type="AlphaFoldDB" id="A0A0T5P7J4"/>
<proteinExistence type="predicted"/>
<feature type="region of interest" description="Disordered" evidence="1">
    <location>
        <begin position="112"/>
        <end position="136"/>
    </location>
</feature>
<dbReference type="EMBL" id="LAXI01000008">
    <property type="protein sequence ID" value="KRS17287.1"/>
    <property type="molecule type" value="Genomic_DNA"/>
</dbReference>
<evidence type="ECO:0000313" key="3">
    <source>
        <dbReference type="Proteomes" id="UP000051401"/>
    </source>
</evidence>
<feature type="compositionally biased region" description="Basic and acidic residues" evidence="1">
    <location>
        <begin position="115"/>
        <end position="126"/>
    </location>
</feature>
<protein>
    <submittedName>
        <fullName evidence="2">Uncharacterized protein</fullName>
    </submittedName>
</protein>
<gene>
    <name evidence="2" type="ORF">XM52_14625</name>
</gene>
<sequence length="166" mass="18686">MAPLAPPLVVLEPRLVFAHPPLDPDILEEMPTIAEREGEELQHQVTLARLGPQRRVGEGGVAHHRRAKPAIVTRIGLRHIPRARHRPGRQIGILQLDAVREIVIPEIHPHLRRGRGADHRPHRETPHMPVILGPPDVEPGKDHHLPCRLWRKLKPTGPGALRPYMA</sequence>
<accession>A0A0T5P7J4</accession>
<organism evidence="2 3">
    <name type="scientific">Roseovarius indicus</name>
    <dbReference type="NCBI Taxonomy" id="540747"/>
    <lineage>
        <taxon>Bacteria</taxon>
        <taxon>Pseudomonadati</taxon>
        <taxon>Pseudomonadota</taxon>
        <taxon>Alphaproteobacteria</taxon>
        <taxon>Rhodobacterales</taxon>
        <taxon>Roseobacteraceae</taxon>
        <taxon>Roseovarius</taxon>
    </lineage>
</organism>
<comment type="caution">
    <text evidence="2">The sequence shown here is derived from an EMBL/GenBank/DDBJ whole genome shotgun (WGS) entry which is preliminary data.</text>
</comment>
<keyword evidence="3" id="KW-1185">Reference proteome</keyword>
<reference evidence="2 3" key="1">
    <citation type="submission" date="2015-04" db="EMBL/GenBank/DDBJ databases">
        <title>The draft genome sequence of Roseovarius indicus B108T.</title>
        <authorList>
            <person name="Li G."/>
            <person name="Lai Q."/>
            <person name="Shao Z."/>
            <person name="Yan P."/>
        </authorList>
    </citation>
    <scope>NUCLEOTIDE SEQUENCE [LARGE SCALE GENOMIC DNA]</scope>
    <source>
        <strain evidence="2 3">B108</strain>
    </source>
</reference>
<name>A0A0T5P7J4_9RHOB</name>
<evidence type="ECO:0000313" key="2">
    <source>
        <dbReference type="EMBL" id="KRS17287.1"/>
    </source>
</evidence>